<organism evidence="1 2">
    <name type="scientific">Caenorhabditis tropicalis</name>
    <dbReference type="NCBI Taxonomy" id="1561998"/>
    <lineage>
        <taxon>Eukaryota</taxon>
        <taxon>Metazoa</taxon>
        <taxon>Ecdysozoa</taxon>
        <taxon>Nematoda</taxon>
        <taxon>Chromadorea</taxon>
        <taxon>Rhabditida</taxon>
        <taxon>Rhabditina</taxon>
        <taxon>Rhabditomorpha</taxon>
        <taxon>Rhabditoidea</taxon>
        <taxon>Rhabditidae</taxon>
        <taxon>Peloderinae</taxon>
        <taxon>Caenorhabditis</taxon>
    </lineage>
</organism>
<dbReference type="Proteomes" id="UP000095282">
    <property type="component" value="Unplaced"/>
</dbReference>
<evidence type="ECO:0000313" key="1">
    <source>
        <dbReference type="Proteomes" id="UP000095282"/>
    </source>
</evidence>
<dbReference type="WBParaSite" id="Csp11.Scaffold630.g20900.t1">
    <property type="protein sequence ID" value="Csp11.Scaffold630.g20900.t1"/>
    <property type="gene ID" value="Csp11.Scaffold630.g20900"/>
</dbReference>
<keyword evidence="1" id="KW-1185">Reference proteome</keyword>
<dbReference type="eggNOG" id="ENOG502TKK8">
    <property type="taxonomic scope" value="Eukaryota"/>
</dbReference>
<reference evidence="2" key="1">
    <citation type="submission" date="2016-11" db="UniProtKB">
        <authorList>
            <consortium name="WormBaseParasite"/>
        </authorList>
    </citation>
    <scope>IDENTIFICATION</scope>
</reference>
<sequence>MGKYKKSSRSYKKLNFVVLKMKLFFLVFSLLFTISTCQWYGGGLDNLPLYYGHQAGNSLGNSYLGNQLAGVYLFCNGIGCPGRG</sequence>
<proteinExistence type="predicted"/>
<evidence type="ECO:0000313" key="2">
    <source>
        <dbReference type="WBParaSite" id="Csp11.Scaffold630.g20900.t1"/>
    </source>
</evidence>
<accession>A0A1I7UZI5</accession>
<protein>
    <submittedName>
        <fullName evidence="2">Lipoprotein</fullName>
    </submittedName>
</protein>
<dbReference type="AlphaFoldDB" id="A0A1I7UZI5"/>
<name>A0A1I7UZI5_9PELO</name>